<name>A0A085JK99_9GAMM</name>
<dbReference type="EMBL" id="JMPR01000019">
    <property type="protein sequence ID" value="KFD20895.1"/>
    <property type="molecule type" value="Genomic_DNA"/>
</dbReference>
<gene>
    <name evidence="2" type="ORF">GTPT_1088</name>
</gene>
<evidence type="ECO:0000259" key="1">
    <source>
        <dbReference type="PROSITE" id="PS51186"/>
    </source>
</evidence>
<dbReference type="OrthoDB" id="8116329at2"/>
<accession>A0A085JK99</accession>
<dbReference type="RefSeq" id="WP_051170709.1">
    <property type="nucleotide sequence ID" value="NZ_ATMJ01000012.1"/>
</dbReference>
<protein>
    <submittedName>
        <fullName evidence="2">Putative acetyltransferase</fullName>
    </submittedName>
</protein>
<dbReference type="SUPFAM" id="SSF55729">
    <property type="entry name" value="Acyl-CoA N-acyltransferases (Nat)"/>
    <property type="match status" value="1"/>
</dbReference>
<sequence length="187" mass="21261">MSLDFRQVREDETEDYQALILSAYAATKVPGIYFDAASTTREKTRRHIQHHGVYALYDGATLVSSVTLRYPWGPQPGPLGLPHLGWFAAHPDYPGRHYGRQVMERVEQEILTGQLRAPAVSLGTAVSHPWLKNMYQKRGFIPMHTADLGKGHITLYMKKILDESAHKYWLAQHAIPPVTDDRIKETQ</sequence>
<dbReference type="AlphaFoldDB" id="A0A085JK99"/>
<dbReference type="eggNOG" id="COG0454">
    <property type="taxonomic scope" value="Bacteria"/>
</dbReference>
<evidence type="ECO:0000313" key="2">
    <source>
        <dbReference type="EMBL" id="KFD20895.1"/>
    </source>
</evidence>
<reference evidence="2 3" key="1">
    <citation type="submission" date="2014-05" db="EMBL/GenBank/DDBJ databases">
        <title>ATOL: Assembling a taxonomically balanced genome-scale reconstruction of the evolutionary history of the Enterobacteriaceae.</title>
        <authorList>
            <person name="Plunkett G.III."/>
            <person name="Neeno-Eckwall E.C."/>
            <person name="Glasner J.D."/>
            <person name="Perna N.T."/>
        </authorList>
    </citation>
    <scope>NUCLEOTIDE SEQUENCE [LARGE SCALE GENOMIC DNA]</scope>
    <source>
        <strain evidence="2 3">ATCC 33301</strain>
    </source>
</reference>
<dbReference type="Pfam" id="PF00583">
    <property type="entry name" value="Acetyltransf_1"/>
    <property type="match status" value="1"/>
</dbReference>
<dbReference type="CDD" id="cd04301">
    <property type="entry name" value="NAT_SF"/>
    <property type="match status" value="1"/>
</dbReference>
<keyword evidence="3" id="KW-1185">Reference proteome</keyword>
<evidence type="ECO:0000313" key="3">
    <source>
        <dbReference type="Proteomes" id="UP000028602"/>
    </source>
</evidence>
<dbReference type="PROSITE" id="PS51186">
    <property type="entry name" value="GNAT"/>
    <property type="match status" value="1"/>
</dbReference>
<dbReference type="InterPro" id="IPR016181">
    <property type="entry name" value="Acyl_CoA_acyltransferase"/>
</dbReference>
<proteinExistence type="predicted"/>
<dbReference type="Proteomes" id="UP000028602">
    <property type="component" value="Unassembled WGS sequence"/>
</dbReference>
<feature type="domain" description="N-acetyltransferase" evidence="1">
    <location>
        <begin position="3"/>
        <end position="162"/>
    </location>
</feature>
<organism evidence="2 3">
    <name type="scientific">Tatumella ptyseos ATCC 33301</name>
    <dbReference type="NCBI Taxonomy" id="1005995"/>
    <lineage>
        <taxon>Bacteria</taxon>
        <taxon>Pseudomonadati</taxon>
        <taxon>Pseudomonadota</taxon>
        <taxon>Gammaproteobacteria</taxon>
        <taxon>Enterobacterales</taxon>
        <taxon>Erwiniaceae</taxon>
        <taxon>Tatumella</taxon>
    </lineage>
</organism>
<dbReference type="Gene3D" id="3.40.630.30">
    <property type="match status" value="1"/>
</dbReference>
<dbReference type="GO" id="GO:0016747">
    <property type="term" value="F:acyltransferase activity, transferring groups other than amino-acyl groups"/>
    <property type="evidence" value="ECO:0007669"/>
    <property type="project" value="InterPro"/>
</dbReference>
<keyword evidence="2" id="KW-0808">Transferase</keyword>
<comment type="caution">
    <text evidence="2">The sequence shown here is derived from an EMBL/GenBank/DDBJ whole genome shotgun (WGS) entry which is preliminary data.</text>
</comment>
<dbReference type="InterPro" id="IPR000182">
    <property type="entry name" value="GNAT_dom"/>
</dbReference>